<evidence type="ECO:0000313" key="13">
    <source>
        <dbReference type="Proteomes" id="UP001606099"/>
    </source>
</evidence>
<keyword evidence="13" id="KW-1185">Reference proteome</keyword>
<keyword evidence="5" id="KW-0997">Cell inner membrane</keyword>
<comment type="subcellular location">
    <subcellularLocation>
        <location evidence="1">Cell inner membrane</location>
        <topology evidence="1">Single-pass membrane protein</topology>
        <orientation evidence="1">Periplasmic side</orientation>
    </subcellularLocation>
</comment>
<dbReference type="Proteomes" id="UP001606099">
    <property type="component" value="Unassembled WGS sequence"/>
</dbReference>
<evidence type="ECO:0000256" key="8">
    <source>
        <dbReference type="ARBA" id="ARBA00022989"/>
    </source>
</evidence>
<dbReference type="NCBIfam" id="TIGR01352">
    <property type="entry name" value="tonB_Cterm"/>
    <property type="match status" value="1"/>
</dbReference>
<keyword evidence="6 10" id="KW-0812">Transmembrane</keyword>
<evidence type="ECO:0000256" key="1">
    <source>
        <dbReference type="ARBA" id="ARBA00004383"/>
    </source>
</evidence>
<evidence type="ECO:0000313" key="12">
    <source>
        <dbReference type="EMBL" id="MFG6447467.1"/>
    </source>
</evidence>
<dbReference type="RefSeq" id="WP_394458871.1">
    <property type="nucleotide sequence ID" value="NZ_JBIGHZ010000002.1"/>
</dbReference>
<comment type="similarity">
    <text evidence="2">Belongs to the TonB family.</text>
</comment>
<dbReference type="InterPro" id="IPR051045">
    <property type="entry name" value="TonB-dependent_transducer"/>
</dbReference>
<evidence type="ECO:0000256" key="5">
    <source>
        <dbReference type="ARBA" id="ARBA00022519"/>
    </source>
</evidence>
<sequence length="265" mass="28031">MNMTVATSATLLGARHPALELPPALARGAEPSPAVNAKPLREAARAESAWPQRGLHQRPGALAVVVGVHVLALLGLTQALAPRLFKEAPKPIEVSLIESPEQARKPEPPVVLNVAPQAPTLPRPLDVPLVAIAAPPVEHAPIVAVAPPPNPTPVQEAAPTVVAEPPPPQPPRMISASALRYRVEPPVAVPALSRRAGESGMVVVRVVVDTQGLPKEVSLHRSSGFARLDAQALWAMRQARFEPYRDQGRPLEVAALAPIAYELES</sequence>
<dbReference type="InterPro" id="IPR006260">
    <property type="entry name" value="TonB/TolA_C"/>
</dbReference>
<name>A0ABW7FT21_9BURK</name>
<dbReference type="PROSITE" id="PS52015">
    <property type="entry name" value="TONB_CTD"/>
    <property type="match status" value="1"/>
</dbReference>
<proteinExistence type="inferred from homology"/>
<evidence type="ECO:0000259" key="11">
    <source>
        <dbReference type="PROSITE" id="PS52015"/>
    </source>
</evidence>
<evidence type="ECO:0000256" key="9">
    <source>
        <dbReference type="ARBA" id="ARBA00023136"/>
    </source>
</evidence>
<protein>
    <submittedName>
        <fullName evidence="12">Energy transducer TonB</fullName>
    </submittedName>
</protein>
<evidence type="ECO:0000256" key="3">
    <source>
        <dbReference type="ARBA" id="ARBA00022448"/>
    </source>
</evidence>
<gene>
    <name evidence="12" type="ORF">ACG0Z6_04315</name>
</gene>
<organism evidence="12 13">
    <name type="scientific">Roseateles rivi</name>
    <dbReference type="NCBI Taxonomy" id="3299028"/>
    <lineage>
        <taxon>Bacteria</taxon>
        <taxon>Pseudomonadati</taxon>
        <taxon>Pseudomonadota</taxon>
        <taxon>Betaproteobacteria</taxon>
        <taxon>Burkholderiales</taxon>
        <taxon>Sphaerotilaceae</taxon>
        <taxon>Roseateles</taxon>
    </lineage>
</organism>
<comment type="caution">
    <text evidence="12">The sequence shown here is derived from an EMBL/GenBank/DDBJ whole genome shotgun (WGS) entry which is preliminary data.</text>
</comment>
<keyword evidence="4" id="KW-1003">Cell membrane</keyword>
<dbReference type="SUPFAM" id="SSF74653">
    <property type="entry name" value="TolA/TonB C-terminal domain"/>
    <property type="match status" value="1"/>
</dbReference>
<evidence type="ECO:0000256" key="4">
    <source>
        <dbReference type="ARBA" id="ARBA00022475"/>
    </source>
</evidence>
<dbReference type="PANTHER" id="PTHR33446">
    <property type="entry name" value="PROTEIN TONB-RELATED"/>
    <property type="match status" value="1"/>
</dbReference>
<reference evidence="12 13" key="1">
    <citation type="submission" date="2024-08" db="EMBL/GenBank/DDBJ databases">
        <authorList>
            <person name="Lu H."/>
        </authorList>
    </citation>
    <scope>NUCLEOTIDE SEQUENCE [LARGE SCALE GENOMIC DNA]</scope>
    <source>
        <strain evidence="12 13">BYS180W</strain>
    </source>
</reference>
<keyword evidence="7" id="KW-0653">Protein transport</keyword>
<keyword evidence="8 10" id="KW-1133">Transmembrane helix</keyword>
<evidence type="ECO:0000256" key="6">
    <source>
        <dbReference type="ARBA" id="ARBA00022692"/>
    </source>
</evidence>
<evidence type="ECO:0000256" key="10">
    <source>
        <dbReference type="SAM" id="Phobius"/>
    </source>
</evidence>
<keyword evidence="9 10" id="KW-0472">Membrane</keyword>
<dbReference type="Gene3D" id="3.30.1150.10">
    <property type="match status" value="1"/>
</dbReference>
<evidence type="ECO:0000256" key="7">
    <source>
        <dbReference type="ARBA" id="ARBA00022927"/>
    </source>
</evidence>
<feature type="transmembrane region" description="Helical" evidence="10">
    <location>
        <begin position="60"/>
        <end position="81"/>
    </location>
</feature>
<dbReference type="Pfam" id="PF03544">
    <property type="entry name" value="TonB_C"/>
    <property type="match status" value="1"/>
</dbReference>
<feature type="domain" description="TonB C-terminal" evidence="11">
    <location>
        <begin position="174"/>
        <end position="265"/>
    </location>
</feature>
<dbReference type="PANTHER" id="PTHR33446:SF2">
    <property type="entry name" value="PROTEIN TONB"/>
    <property type="match status" value="1"/>
</dbReference>
<dbReference type="InterPro" id="IPR037682">
    <property type="entry name" value="TonB_C"/>
</dbReference>
<accession>A0ABW7FT21</accession>
<keyword evidence="3" id="KW-0813">Transport</keyword>
<dbReference type="EMBL" id="JBIGHZ010000002">
    <property type="protein sequence ID" value="MFG6447467.1"/>
    <property type="molecule type" value="Genomic_DNA"/>
</dbReference>
<evidence type="ECO:0000256" key="2">
    <source>
        <dbReference type="ARBA" id="ARBA00006555"/>
    </source>
</evidence>